<dbReference type="Pfam" id="PF13313">
    <property type="entry name" value="DUF4082"/>
    <property type="match status" value="1"/>
</dbReference>
<reference evidence="2 3" key="1">
    <citation type="submission" date="2021-03" db="EMBL/GenBank/DDBJ databases">
        <title>Genome Sequence of Bradyrhizobium vignae strain ISRA400.</title>
        <authorList>
            <person name="Tisa L.S."/>
            <person name="Svistoonoff S."/>
            <person name="Hocher V."/>
            <person name="Fall S."/>
            <person name="Zaiya A."/>
            <person name="Naing D."/>
            <person name="Niang N."/>
            <person name="Diouf A."/>
            <person name="Dasylva M.C."/>
            <person name="Toure O."/>
            <person name="Gueye M."/>
            <person name="Gully D."/>
            <person name="Tisseyre P."/>
            <person name="Simpson S."/>
            <person name="Morris K."/>
            <person name="Thomas W.K."/>
        </authorList>
    </citation>
    <scope>NUCLEOTIDE SEQUENCE [LARGE SCALE GENOMIC DNA]</scope>
    <source>
        <strain evidence="2 3">ISRA400</strain>
    </source>
</reference>
<dbReference type="InterPro" id="IPR011050">
    <property type="entry name" value="Pectin_lyase_fold/virulence"/>
</dbReference>
<evidence type="ECO:0000313" key="3">
    <source>
        <dbReference type="Proteomes" id="UP000669317"/>
    </source>
</evidence>
<dbReference type="EMBL" id="JAGIKT010000066">
    <property type="protein sequence ID" value="MBP0114533.1"/>
    <property type="molecule type" value="Genomic_DNA"/>
</dbReference>
<name>A0ABS4A291_9BRAD</name>
<accession>A0ABS4A291</accession>
<organism evidence="2 3">
    <name type="scientific">Bradyrhizobium vignae</name>
    <dbReference type="NCBI Taxonomy" id="1549949"/>
    <lineage>
        <taxon>Bacteria</taxon>
        <taxon>Pseudomonadati</taxon>
        <taxon>Pseudomonadota</taxon>
        <taxon>Alphaproteobacteria</taxon>
        <taxon>Hyphomicrobiales</taxon>
        <taxon>Nitrobacteraceae</taxon>
        <taxon>Bradyrhizobium</taxon>
    </lineage>
</organism>
<evidence type="ECO:0000313" key="2">
    <source>
        <dbReference type="EMBL" id="MBP0114533.1"/>
    </source>
</evidence>
<dbReference type="InterPro" id="IPR025141">
    <property type="entry name" value="DUF4082"/>
</dbReference>
<comment type="caution">
    <text evidence="2">The sequence shown here is derived from an EMBL/GenBank/DDBJ whole genome shotgun (WGS) entry which is preliminary data.</text>
</comment>
<feature type="non-terminal residue" evidence="2">
    <location>
        <position position="1"/>
    </location>
</feature>
<dbReference type="RefSeq" id="WP_209296091.1">
    <property type="nucleotide sequence ID" value="NZ_JAGIKT010000066.1"/>
</dbReference>
<sequence length="156" mass="15986">PAQTNLNDGTPLEVGVKFTSSSAGQITALKFYRSPGDTGTDLLDLWSSTGTKLASATFSNTTATGWQTVTLATPVSIAANTTYVASYHTSGAYVVTNNFFTNSFTSGPLTAPSSASSGGNGVYAYGGTNTAGLFPTSSFSASNYYADVVFQPQLAA</sequence>
<gene>
    <name evidence="2" type="ORF">JWS04_26380</name>
</gene>
<evidence type="ECO:0000259" key="1">
    <source>
        <dbReference type="Pfam" id="PF13313"/>
    </source>
</evidence>
<dbReference type="Proteomes" id="UP000669317">
    <property type="component" value="Unassembled WGS sequence"/>
</dbReference>
<protein>
    <submittedName>
        <fullName evidence="2">DUF4082 domain-containing protein</fullName>
    </submittedName>
</protein>
<keyword evidence="3" id="KW-1185">Reference proteome</keyword>
<dbReference type="SUPFAM" id="SSF51126">
    <property type="entry name" value="Pectin lyase-like"/>
    <property type="match status" value="1"/>
</dbReference>
<feature type="domain" description="DUF4082" evidence="1">
    <location>
        <begin position="1"/>
        <end position="145"/>
    </location>
</feature>
<proteinExistence type="predicted"/>